<comment type="caution">
    <text evidence="2">The sequence shown here is derived from an EMBL/GenBank/DDBJ whole genome shotgun (WGS) entry which is preliminary data.</text>
</comment>
<accession>A0A927GHA4</accession>
<evidence type="ECO:0000313" key="3">
    <source>
        <dbReference type="Proteomes" id="UP000653797"/>
    </source>
</evidence>
<dbReference type="Gene3D" id="3.60.60.10">
    <property type="entry name" value="Penicillin V Acylase, Chain A"/>
    <property type="match status" value="1"/>
</dbReference>
<dbReference type="SUPFAM" id="SSF56235">
    <property type="entry name" value="N-terminal nucleophile aminohydrolases (Ntn hydrolases)"/>
    <property type="match status" value="1"/>
</dbReference>
<organism evidence="2 3">
    <name type="scientific">Spirosoma validum</name>
    <dbReference type="NCBI Taxonomy" id="2771355"/>
    <lineage>
        <taxon>Bacteria</taxon>
        <taxon>Pseudomonadati</taxon>
        <taxon>Bacteroidota</taxon>
        <taxon>Cytophagia</taxon>
        <taxon>Cytophagales</taxon>
        <taxon>Cytophagaceae</taxon>
        <taxon>Spirosoma</taxon>
    </lineage>
</organism>
<gene>
    <name evidence="2" type="ORF">IC230_31640</name>
</gene>
<proteinExistence type="predicted"/>
<dbReference type="EMBL" id="JACXAA010000023">
    <property type="protein sequence ID" value="MBD2757465.1"/>
    <property type="molecule type" value="Genomic_DNA"/>
</dbReference>
<evidence type="ECO:0000259" key="1">
    <source>
        <dbReference type="Pfam" id="PF03417"/>
    </source>
</evidence>
<dbReference type="Proteomes" id="UP000653797">
    <property type="component" value="Unassembled WGS sequence"/>
</dbReference>
<evidence type="ECO:0000313" key="2">
    <source>
        <dbReference type="EMBL" id="MBD2757465.1"/>
    </source>
</evidence>
<name>A0A927GHA4_9BACT</name>
<keyword evidence="3" id="KW-1185">Reference proteome</keyword>
<feature type="domain" description="Peptidase C45 hydrolase" evidence="1">
    <location>
        <begin position="46"/>
        <end position="173"/>
    </location>
</feature>
<dbReference type="Pfam" id="PF03417">
    <property type="entry name" value="AAT"/>
    <property type="match status" value="1"/>
</dbReference>
<sequence length="432" mass="48543">MAIMHRSFIHRRIANRVLVAGLLGLLLISPSWACTIFTASMKGEVLAGANEDYDNPFSKVWFNPSAKGRYGTICFGFPDLQSQAAINEYGLFFDFTAIGLDPAQYPLKNPYYGSLFLDILGQCRNVSEALEFLQTHDYPFSSQALLADAEGNSVIINAGSKVKKTGHYQISTNFNVCQLATKQYSCGRYDIADQLLSQAQTISVPFFRQILSLTHQEGGDPTQYSMICDLKRGIISVYLYHNYEQAYQIDIKQELQKGYRVENLADHFAPSFAYQSWAKRHAEYGREVFLSEVAKQGLDQTLTRYQGLTAKPAIKDSVNTLLLDAGMVFLRRSYGQYSTGNRWLYLYQFPQSYAIWHATDANIQAASRLFGSVVEQGCPKGLEAVTYEMFAYTNLVQNKVALARQYYEKSLAIAPPDSPTAKRGRAMLAQLN</sequence>
<dbReference type="InterPro" id="IPR005079">
    <property type="entry name" value="Peptidase_C45_hydrolase"/>
</dbReference>
<dbReference type="AlphaFoldDB" id="A0A927GHA4"/>
<dbReference type="InterPro" id="IPR029055">
    <property type="entry name" value="Ntn_hydrolases_N"/>
</dbReference>
<reference evidence="2" key="1">
    <citation type="submission" date="2020-09" db="EMBL/GenBank/DDBJ databases">
        <authorList>
            <person name="Kim M.K."/>
        </authorList>
    </citation>
    <scope>NUCLEOTIDE SEQUENCE</scope>
    <source>
        <strain evidence="2">BT704</strain>
    </source>
</reference>
<protein>
    <recommendedName>
        <fullName evidence="1">Peptidase C45 hydrolase domain-containing protein</fullName>
    </recommendedName>
</protein>